<dbReference type="Proteomes" id="UP001419268">
    <property type="component" value="Unassembled WGS sequence"/>
</dbReference>
<proteinExistence type="predicted"/>
<reference evidence="1 2" key="1">
    <citation type="submission" date="2024-01" db="EMBL/GenBank/DDBJ databases">
        <title>Genome assemblies of Stephania.</title>
        <authorList>
            <person name="Yang L."/>
        </authorList>
    </citation>
    <scope>NUCLEOTIDE SEQUENCE [LARGE SCALE GENOMIC DNA]</scope>
    <source>
        <strain evidence="1">JXDWG</strain>
        <tissue evidence="1">Leaf</tissue>
    </source>
</reference>
<dbReference type="EMBL" id="JBBNAG010000011">
    <property type="protein sequence ID" value="KAK9094721.1"/>
    <property type="molecule type" value="Genomic_DNA"/>
</dbReference>
<dbReference type="AlphaFoldDB" id="A0AAP0EJP5"/>
<accession>A0AAP0EJP5</accession>
<gene>
    <name evidence="1" type="ORF">Scep_026190</name>
</gene>
<organism evidence="1 2">
    <name type="scientific">Stephania cephalantha</name>
    <dbReference type="NCBI Taxonomy" id="152367"/>
    <lineage>
        <taxon>Eukaryota</taxon>
        <taxon>Viridiplantae</taxon>
        <taxon>Streptophyta</taxon>
        <taxon>Embryophyta</taxon>
        <taxon>Tracheophyta</taxon>
        <taxon>Spermatophyta</taxon>
        <taxon>Magnoliopsida</taxon>
        <taxon>Ranunculales</taxon>
        <taxon>Menispermaceae</taxon>
        <taxon>Menispermoideae</taxon>
        <taxon>Cissampelideae</taxon>
        <taxon>Stephania</taxon>
    </lineage>
</organism>
<evidence type="ECO:0000313" key="2">
    <source>
        <dbReference type="Proteomes" id="UP001419268"/>
    </source>
</evidence>
<comment type="caution">
    <text evidence="1">The sequence shown here is derived from an EMBL/GenBank/DDBJ whole genome shotgun (WGS) entry which is preliminary data.</text>
</comment>
<sequence>MITLITCLLDQITFKDLIKTHTLNGFYQLLQKLYTHMDALSLSYEEEMEIERKNGRGVRMSGKPHFKGIRCVGGMFLFAHH</sequence>
<protein>
    <submittedName>
        <fullName evidence="1">Uncharacterized protein</fullName>
    </submittedName>
</protein>
<name>A0AAP0EJP5_9MAGN</name>
<keyword evidence="2" id="KW-1185">Reference proteome</keyword>
<evidence type="ECO:0000313" key="1">
    <source>
        <dbReference type="EMBL" id="KAK9094721.1"/>
    </source>
</evidence>